<sequence length="141" mass="15171">MVNALDRGRPLPARRRLAARLAVAAARVLAALPPRRIHTVLILIRTGATPATPAQARAAREAVVTVSVRCAGQGCLQRSLATALLCRLGGTWPTWRTGVRMGPFRAHAWVEADGIPIGEREPAGYFTPTLTVPPRSRRAAR</sequence>
<keyword evidence="3" id="KW-1185">Reference proteome</keyword>
<dbReference type="EMBL" id="JAVREL010000007">
    <property type="protein sequence ID" value="MDT0343790.1"/>
    <property type="molecule type" value="Genomic_DNA"/>
</dbReference>
<dbReference type="Proteomes" id="UP001183246">
    <property type="component" value="Unassembled WGS sequence"/>
</dbReference>
<organism evidence="2 3">
    <name type="scientific">Streptomyces litchfieldiae</name>
    <dbReference type="NCBI Taxonomy" id="3075543"/>
    <lineage>
        <taxon>Bacteria</taxon>
        <taxon>Bacillati</taxon>
        <taxon>Actinomycetota</taxon>
        <taxon>Actinomycetes</taxon>
        <taxon>Kitasatosporales</taxon>
        <taxon>Streptomycetaceae</taxon>
        <taxon>Streptomyces</taxon>
    </lineage>
</organism>
<comment type="caution">
    <text evidence="2">The sequence shown here is derived from an EMBL/GenBank/DDBJ whole genome shotgun (WGS) entry which is preliminary data.</text>
</comment>
<feature type="domain" description="Microcin J25-processing protein McjB C-terminal" evidence="1">
    <location>
        <begin position="21"/>
        <end position="130"/>
    </location>
</feature>
<dbReference type="InterPro" id="IPR053521">
    <property type="entry name" value="McjB-like"/>
</dbReference>
<proteinExistence type="predicted"/>
<name>A0ABU2MQ93_9ACTN</name>
<gene>
    <name evidence="2" type="ORF">RM590_14375</name>
</gene>
<dbReference type="NCBIfam" id="NF033537">
    <property type="entry name" value="lasso_biosyn_B2"/>
    <property type="match status" value="1"/>
</dbReference>
<dbReference type="InterPro" id="IPR032708">
    <property type="entry name" value="McjB_C"/>
</dbReference>
<protein>
    <submittedName>
        <fullName evidence="2">Lasso peptide biosynthesis B2 protein</fullName>
    </submittedName>
</protein>
<evidence type="ECO:0000259" key="1">
    <source>
        <dbReference type="Pfam" id="PF13471"/>
    </source>
</evidence>
<dbReference type="Pfam" id="PF13471">
    <property type="entry name" value="Transglut_core3"/>
    <property type="match status" value="1"/>
</dbReference>
<evidence type="ECO:0000313" key="3">
    <source>
        <dbReference type="Proteomes" id="UP001183246"/>
    </source>
</evidence>
<accession>A0ABU2MQ93</accession>
<dbReference type="RefSeq" id="WP_311705085.1">
    <property type="nucleotide sequence ID" value="NZ_JAVREL010000007.1"/>
</dbReference>
<reference evidence="3" key="1">
    <citation type="submission" date="2023-07" db="EMBL/GenBank/DDBJ databases">
        <title>30 novel species of actinomycetes from the DSMZ collection.</title>
        <authorList>
            <person name="Nouioui I."/>
        </authorList>
    </citation>
    <scope>NUCLEOTIDE SEQUENCE [LARGE SCALE GENOMIC DNA]</scope>
    <source>
        <strain evidence="3">DSM 44938</strain>
    </source>
</reference>
<evidence type="ECO:0000313" key="2">
    <source>
        <dbReference type="EMBL" id="MDT0343790.1"/>
    </source>
</evidence>